<keyword evidence="1" id="KW-0472">Membrane</keyword>
<dbReference type="KEGG" id="mev:Metev_2356"/>
<dbReference type="GeneID" id="9348011"/>
<feature type="transmembrane region" description="Helical" evidence="1">
    <location>
        <begin position="15"/>
        <end position="35"/>
    </location>
</feature>
<evidence type="ECO:0000256" key="1">
    <source>
        <dbReference type="SAM" id="Phobius"/>
    </source>
</evidence>
<reference evidence="2 3" key="1">
    <citation type="submission" date="2010-06" db="EMBL/GenBank/DDBJ databases">
        <title>Complete sequence plasmid of Methanohalobium evestigatum Z-7303.</title>
        <authorList>
            <consortium name="US DOE Joint Genome Institute"/>
            <person name="Lucas S."/>
            <person name="Copeland A."/>
            <person name="Lapidus A."/>
            <person name="Cheng J.-F."/>
            <person name="Bruce D."/>
            <person name="Goodwin L."/>
            <person name="Pitluck S."/>
            <person name="Saunders E."/>
            <person name="Detter J.C."/>
            <person name="Han C."/>
            <person name="Tapia R."/>
            <person name="Land M."/>
            <person name="Hauser L."/>
            <person name="Kyrpides N."/>
            <person name="Mikhailova N."/>
            <person name="Sieprawska-Lupa M."/>
            <person name="Whitman W.B."/>
            <person name="Anderson I."/>
            <person name="Woyke T."/>
        </authorList>
    </citation>
    <scope>NUCLEOTIDE SEQUENCE [LARGE SCALE GENOMIC DNA]</scope>
    <source>
        <strain evidence="3">ATCC BAA-1072 / DSM 3721 / NBRC 107634 / OCM 161 / Z-7303</strain>
        <plasmid evidence="3">Plasmid pMETEV01</plasmid>
    </source>
</reference>
<evidence type="ECO:0000313" key="3">
    <source>
        <dbReference type="Proteomes" id="UP000000391"/>
    </source>
</evidence>
<accession>D7EC44</accession>
<dbReference type="OrthoDB" id="350650at2157"/>
<proteinExistence type="predicted"/>
<sequence length="82" mass="9197">MSLERGAIKYAIKSIIYNYSAMYVFGGFFVTLYTLGSNIVDGNFIEIIIGNYVPSLKSIILNPVVGSPIVVANWYRSIKKRQ</sequence>
<gene>
    <name evidence="2" type="ordered locus">Metev_2356</name>
</gene>
<dbReference type="EMBL" id="CP002070">
    <property type="protein sequence ID" value="ADI75166.1"/>
    <property type="molecule type" value="Genomic_DNA"/>
</dbReference>
<name>D7EC44_METEZ</name>
<dbReference type="AlphaFoldDB" id="D7EC44"/>
<dbReference type="HOGENOM" id="CLU_2550240_0_0_2"/>
<dbReference type="Proteomes" id="UP000000391">
    <property type="component" value="Plasmid pMETEV01"/>
</dbReference>
<organism evidence="2 3">
    <name type="scientific">Methanohalobium evestigatum (strain ATCC BAA-1072 / DSM 3721 / NBRC 107634 / OCM 161 / Z-7303)</name>
    <dbReference type="NCBI Taxonomy" id="644295"/>
    <lineage>
        <taxon>Archaea</taxon>
        <taxon>Methanobacteriati</taxon>
        <taxon>Methanobacteriota</taxon>
        <taxon>Stenosarchaea group</taxon>
        <taxon>Methanomicrobia</taxon>
        <taxon>Methanosarcinales</taxon>
        <taxon>Methanosarcinaceae</taxon>
        <taxon>Methanohalobium</taxon>
    </lineage>
</organism>
<keyword evidence="3" id="KW-1185">Reference proteome</keyword>
<dbReference type="RefSeq" id="WP_013195730.1">
    <property type="nucleotide sequence ID" value="NC_014254.1"/>
</dbReference>
<evidence type="ECO:0000313" key="2">
    <source>
        <dbReference type="EMBL" id="ADI75166.1"/>
    </source>
</evidence>
<keyword evidence="1" id="KW-1133">Transmembrane helix</keyword>
<geneLocation type="plasmid" evidence="2 3">
    <name>pMETEV01</name>
</geneLocation>
<keyword evidence="2" id="KW-0614">Plasmid</keyword>
<protein>
    <submittedName>
        <fullName evidence="2">Uncharacterized protein</fullName>
    </submittedName>
</protein>
<keyword evidence="1" id="KW-0812">Transmembrane</keyword>